<organism evidence="2 3">
    <name type="scientific">Pseudovibrio japonicus</name>
    <dbReference type="NCBI Taxonomy" id="366534"/>
    <lineage>
        <taxon>Bacteria</taxon>
        <taxon>Pseudomonadati</taxon>
        <taxon>Pseudomonadota</taxon>
        <taxon>Alphaproteobacteria</taxon>
        <taxon>Hyphomicrobiales</taxon>
        <taxon>Stappiaceae</taxon>
        <taxon>Pseudovibrio</taxon>
    </lineage>
</organism>
<evidence type="ECO:0000313" key="3">
    <source>
        <dbReference type="Proteomes" id="UP000637980"/>
    </source>
</evidence>
<name>A0ABQ3EH02_9HYPH</name>
<dbReference type="RefSeq" id="WP_189437676.1">
    <property type="nucleotide sequence ID" value="NZ_BMXE01000005.1"/>
</dbReference>
<feature type="region of interest" description="Disordered" evidence="1">
    <location>
        <begin position="60"/>
        <end position="207"/>
    </location>
</feature>
<feature type="compositionally biased region" description="Polar residues" evidence="1">
    <location>
        <begin position="189"/>
        <end position="207"/>
    </location>
</feature>
<gene>
    <name evidence="2" type="ORF">GCM10007094_30860</name>
</gene>
<keyword evidence="3" id="KW-1185">Reference proteome</keyword>
<dbReference type="Proteomes" id="UP000637980">
    <property type="component" value="Unassembled WGS sequence"/>
</dbReference>
<evidence type="ECO:0008006" key="4">
    <source>
        <dbReference type="Google" id="ProtNLM"/>
    </source>
</evidence>
<evidence type="ECO:0000313" key="2">
    <source>
        <dbReference type="EMBL" id="GHB39220.1"/>
    </source>
</evidence>
<feature type="compositionally biased region" description="Basic and acidic residues" evidence="1">
    <location>
        <begin position="161"/>
        <end position="176"/>
    </location>
</feature>
<evidence type="ECO:0000256" key="1">
    <source>
        <dbReference type="SAM" id="MobiDB-lite"/>
    </source>
</evidence>
<dbReference type="EMBL" id="BMXE01000005">
    <property type="protein sequence ID" value="GHB39220.1"/>
    <property type="molecule type" value="Genomic_DNA"/>
</dbReference>
<dbReference type="SUPFAM" id="SSF74653">
    <property type="entry name" value="TolA/TonB C-terminal domain"/>
    <property type="match status" value="1"/>
</dbReference>
<feature type="compositionally biased region" description="Basic and acidic residues" evidence="1">
    <location>
        <begin position="70"/>
        <end position="96"/>
    </location>
</feature>
<dbReference type="Gene3D" id="3.30.1150.10">
    <property type="match status" value="1"/>
</dbReference>
<feature type="compositionally biased region" description="Basic and acidic residues" evidence="1">
    <location>
        <begin position="136"/>
        <end position="145"/>
    </location>
</feature>
<sequence>MRAGLIASLVVHVVVLVAGAVSLNFGKELVTTPVDSLPVDLVPVSELTKLQLGTTEAKEIKEAALQPTKKPAEKPEPEKKTGEAKKEVKKVQEAAREVQQAEAPPPPPPEPAEPEPAPKEQPKEKAPAETAELGPEVEKVEEPKKLVTVRPRTKPTPPARPKVEKKEEPKKKDDFNTKMAALLNKTNEKSSGTAKSTKPASLGSEQGHTNVTMSQSELDALRGQVAQCWNPPMGAAGAEDLTVRLQFNLSRTGEVEGQTRVLNSSNNPAFNAAASSAERAVYRCGPYSLPAAKYEAWETVILNFDPREMLGY</sequence>
<comment type="caution">
    <text evidence="2">The sequence shown here is derived from an EMBL/GenBank/DDBJ whole genome shotgun (WGS) entry which is preliminary data.</text>
</comment>
<protein>
    <recommendedName>
        <fullName evidence="4">TolA protein</fullName>
    </recommendedName>
</protein>
<dbReference type="Pfam" id="PF13103">
    <property type="entry name" value="TonB_2"/>
    <property type="match status" value="1"/>
</dbReference>
<feature type="compositionally biased region" description="Basic and acidic residues" evidence="1">
    <location>
        <begin position="116"/>
        <end position="127"/>
    </location>
</feature>
<proteinExistence type="predicted"/>
<feature type="compositionally biased region" description="Pro residues" evidence="1">
    <location>
        <begin position="103"/>
        <end position="115"/>
    </location>
</feature>
<accession>A0ABQ3EH02</accession>
<reference evidence="3" key="1">
    <citation type="journal article" date="2019" name="Int. J. Syst. Evol. Microbiol.">
        <title>The Global Catalogue of Microorganisms (GCM) 10K type strain sequencing project: providing services to taxonomists for standard genome sequencing and annotation.</title>
        <authorList>
            <consortium name="The Broad Institute Genomics Platform"/>
            <consortium name="The Broad Institute Genome Sequencing Center for Infectious Disease"/>
            <person name="Wu L."/>
            <person name="Ma J."/>
        </authorList>
    </citation>
    <scope>NUCLEOTIDE SEQUENCE [LARGE SCALE GENOMIC DNA]</scope>
    <source>
        <strain evidence="3">KCTC 12861</strain>
    </source>
</reference>